<dbReference type="EMBL" id="MT418680">
    <property type="protein sequence ID" value="QKF93655.1"/>
    <property type="molecule type" value="Genomic_DNA"/>
</dbReference>
<evidence type="ECO:0000313" key="2">
    <source>
        <dbReference type="Proteomes" id="UP001162001"/>
    </source>
</evidence>
<keyword evidence="2" id="KW-1185">Reference proteome</keyword>
<accession>A0A7D3V581</accession>
<name>A0A7D3V581_9VIRU</name>
<evidence type="ECO:0000313" key="1">
    <source>
        <dbReference type="EMBL" id="QKF93655.1"/>
    </source>
</evidence>
<organism evidence="1 2">
    <name type="scientific">Fadolivirus FV1/VV64</name>
    <dbReference type="NCBI Taxonomy" id="3070911"/>
    <lineage>
        <taxon>Viruses</taxon>
        <taxon>Varidnaviria</taxon>
        <taxon>Bamfordvirae</taxon>
        <taxon>Nucleocytoviricota</taxon>
        <taxon>Megaviricetes</taxon>
        <taxon>Imitervirales</taxon>
        <taxon>Mimiviridae</taxon>
        <taxon>Klosneuvirinae</taxon>
        <taxon>Fadolivirus</taxon>
        <taxon>Fadolivirus algeromassiliense</taxon>
    </lineage>
</organism>
<reference evidence="1 2" key="1">
    <citation type="submission" date="2020-04" db="EMBL/GenBank/DDBJ databases">
        <title>Advantages and limits of metagenomic assembly and binning of a giant virus.</title>
        <authorList>
            <person name="Schulz F."/>
            <person name="Andreani J."/>
            <person name="Francis R."/>
            <person name="Boudjemaa H."/>
            <person name="Bou Khalil J.Y."/>
            <person name="Lee J."/>
            <person name="La Scola B."/>
            <person name="Woyke T."/>
        </authorList>
    </citation>
    <scope>NUCLEOTIDE SEQUENCE [LARGE SCALE GENOMIC DNA]</scope>
    <source>
        <strain evidence="1 2">FV1/VV64</strain>
    </source>
</reference>
<sequence>MQAYVDQLNDIFKDKKSLYNEIHRSWRHYQNQNYVKPTTVFTKLIELGYDFTQEDFNHFITCSVYNKTNGFITWAPYNDPDKKTKATIVKALFTKFTPTDKQIKMLLCCFGKYNNNYEWVDVLIEKGYEFTEANKKILIDSGYDTTKLLKDNVTLDDIKNTITALLVKKSTTIDNLTKILDKFNALIPNEVIELAIKSYKYNDTYYYDATQDILFQVLHKLVKKGCTLDNNINSIIIKNEWVSTFAFYELFNLGLQPNDELKEYLLSKPRLYEVFLYLNKFEPKYQVDKNILIPKKSTKQTSKYTVNDMNKLLSNRLYLQGIYTKSQYNHVSQEKIRIHPFLFSVGFDEDLINECGDSNGLNLYKFMTRAFDIIPNIETLRISCVMGYNDVFRELTSKYKLQPTKEILDETLTKTHNQEIISSILCYKIIPDSLSIEALLNYWSDEIFQLLVKFSLKLTLSDLGKIMEQHHLIENLERFSIKYDDKLYYQCYLNNFFPDEYVSKFTINKDVLNLRNICRNPASTQEDFVAASSNVQIDRYCYDHACAHNSSIQEYLESLNYKPTLGSLHWFNKHQIIDKFKRYATVYGIDKTYMESELEIMKS</sequence>
<protein>
    <submittedName>
        <fullName evidence="1">Uncharacterized protein</fullName>
    </submittedName>
</protein>
<gene>
    <name evidence="1" type="ORF">Fadolivirus_1_197</name>
</gene>
<dbReference type="Proteomes" id="UP001162001">
    <property type="component" value="Segment"/>
</dbReference>
<proteinExistence type="predicted"/>